<evidence type="ECO:0000256" key="4">
    <source>
        <dbReference type="ARBA" id="ARBA00023136"/>
    </source>
</evidence>
<proteinExistence type="predicted"/>
<evidence type="ECO:0000256" key="6">
    <source>
        <dbReference type="SAM" id="Phobius"/>
    </source>
</evidence>
<reference evidence="8 9" key="1">
    <citation type="submission" date="2021-12" db="EMBL/GenBank/DDBJ databases">
        <title>Discovery of the Pendulisporaceae a myxobacterial family with distinct sporulation behavior and unique specialized metabolism.</title>
        <authorList>
            <person name="Garcia R."/>
            <person name="Popoff A."/>
            <person name="Bader C.D."/>
            <person name="Loehr J."/>
            <person name="Walesch S."/>
            <person name="Walt C."/>
            <person name="Boldt J."/>
            <person name="Bunk B."/>
            <person name="Haeckl F.J.F.P.J."/>
            <person name="Gunesch A.P."/>
            <person name="Birkelbach J."/>
            <person name="Nuebel U."/>
            <person name="Pietschmann T."/>
            <person name="Bach T."/>
            <person name="Mueller R."/>
        </authorList>
    </citation>
    <scope>NUCLEOTIDE SEQUENCE [LARGE SCALE GENOMIC DNA]</scope>
    <source>
        <strain evidence="8 9">MSr11954</strain>
    </source>
</reference>
<dbReference type="Proteomes" id="UP001370348">
    <property type="component" value="Chromosome"/>
</dbReference>
<keyword evidence="3 6" id="KW-1133">Transmembrane helix</keyword>
<feature type="compositionally biased region" description="Gly residues" evidence="5">
    <location>
        <begin position="11"/>
        <end position="33"/>
    </location>
</feature>
<comment type="subcellular location">
    <subcellularLocation>
        <location evidence="1">Membrane</location>
        <topology evidence="1">Multi-pass membrane protein</topology>
    </subcellularLocation>
</comment>
<keyword evidence="9" id="KW-1185">Reference proteome</keyword>
<dbReference type="EMBL" id="CP089984">
    <property type="protein sequence ID" value="WXB13003.1"/>
    <property type="molecule type" value="Genomic_DNA"/>
</dbReference>
<feature type="compositionally biased region" description="Pro residues" evidence="5">
    <location>
        <begin position="1"/>
        <end position="10"/>
    </location>
</feature>
<feature type="transmembrane region" description="Helical" evidence="6">
    <location>
        <begin position="101"/>
        <end position="120"/>
    </location>
</feature>
<gene>
    <name evidence="8" type="ORF">LZC94_34775</name>
</gene>
<accession>A0ABZ2LT25</accession>
<evidence type="ECO:0000259" key="7">
    <source>
        <dbReference type="Pfam" id="PF05154"/>
    </source>
</evidence>
<dbReference type="Pfam" id="PF05154">
    <property type="entry name" value="TM2"/>
    <property type="match status" value="1"/>
</dbReference>
<evidence type="ECO:0000313" key="9">
    <source>
        <dbReference type="Proteomes" id="UP001370348"/>
    </source>
</evidence>
<evidence type="ECO:0000313" key="8">
    <source>
        <dbReference type="EMBL" id="WXB13003.1"/>
    </source>
</evidence>
<evidence type="ECO:0000256" key="2">
    <source>
        <dbReference type="ARBA" id="ARBA00022692"/>
    </source>
</evidence>
<dbReference type="InterPro" id="IPR007829">
    <property type="entry name" value="TM2"/>
</dbReference>
<feature type="domain" description="TM2" evidence="7">
    <location>
        <begin position="73"/>
        <end position="123"/>
    </location>
</feature>
<sequence length="142" mass="13957">MQGGNPPPPGGGGGGGPGGGYGQGPNNAYGGGYGPPPPAGMSGMPGMPMGPPPGAGPGAPYGIDPVTGIPFSDKSKVVAALLQFFLGWLGAGRFYTGHTGIAIAQILASLTCIGWIWPIVDGIMMLTGKVTDAQGRPLRDGV</sequence>
<evidence type="ECO:0000256" key="3">
    <source>
        <dbReference type="ARBA" id="ARBA00022989"/>
    </source>
</evidence>
<name>A0ABZ2LT25_9BACT</name>
<protein>
    <submittedName>
        <fullName evidence="8">TM2 domain-containing protein</fullName>
    </submittedName>
</protein>
<dbReference type="RefSeq" id="WP_394822621.1">
    <property type="nucleotide sequence ID" value="NZ_CP089984.1"/>
</dbReference>
<organism evidence="8 9">
    <name type="scientific">Pendulispora albinea</name>
    <dbReference type="NCBI Taxonomy" id="2741071"/>
    <lineage>
        <taxon>Bacteria</taxon>
        <taxon>Pseudomonadati</taxon>
        <taxon>Myxococcota</taxon>
        <taxon>Myxococcia</taxon>
        <taxon>Myxococcales</taxon>
        <taxon>Sorangiineae</taxon>
        <taxon>Pendulisporaceae</taxon>
        <taxon>Pendulispora</taxon>
    </lineage>
</organism>
<evidence type="ECO:0000256" key="5">
    <source>
        <dbReference type="SAM" id="MobiDB-lite"/>
    </source>
</evidence>
<feature type="region of interest" description="Disordered" evidence="5">
    <location>
        <begin position="1"/>
        <end position="58"/>
    </location>
</feature>
<keyword evidence="2 6" id="KW-0812">Transmembrane</keyword>
<evidence type="ECO:0000256" key="1">
    <source>
        <dbReference type="ARBA" id="ARBA00004141"/>
    </source>
</evidence>
<keyword evidence="4 6" id="KW-0472">Membrane</keyword>